<dbReference type="PANTHER" id="PTHR38932:SF1">
    <property type="entry name" value="DUF4005 DOMAIN-CONTAINING PROTEIN"/>
    <property type="match status" value="1"/>
</dbReference>
<feature type="compositionally biased region" description="Basic and acidic residues" evidence="1">
    <location>
        <begin position="108"/>
        <end position="121"/>
    </location>
</feature>
<name>A0A067KND6_JATCU</name>
<feature type="compositionally biased region" description="Polar residues" evidence="1">
    <location>
        <begin position="178"/>
        <end position="187"/>
    </location>
</feature>
<evidence type="ECO:0000313" key="2">
    <source>
        <dbReference type="EMBL" id="KDP33319.1"/>
    </source>
</evidence>
<proteinExistence type="predicted"/>
<organism evidence="2 3">
    <name type="scientific">Jatropha curcas</name>
    <name type="common">Barbados nut</name>
    <dbReference type="NCBI Taxonomy" id="180498"/>
    <lineage>
        <taxon>Eukaryota</taxon>
        <taxon>Viridiplantae</taxon>
        <taxon>Streptophyta</taxon>
        <taxon>Embryophyta</taxon>
        <taxon>Tracheophyta</taxon>
        <taxon>Spermatophyta</taxon>
        <taxon>Magnoliopsida</taxon>
        <taxon>eudicotyledons</taxon>
        <taxon>Gunneridae</taxon>
        <taxon>Pentapetalae</taxon>
        <taxon>rosids</taxon>
        <taxon>fabids</taxon>
        <taxon>Malpighiales</taxon>
        <taxon>Euphorbiaceae</taxon>
        <taxon>Crotonoideae</taxon>
        <taxon>Jatropheae</taxon>
        <taxon>Jatropha</taxon>
    </lineage>
</organism>
<feature type="region of interest" description="Disordered" evidence="1">
    <location>
        <begin position="102"/>
        <end position="226"/>
    </location>
</feature>
<keyword evidence="3" id="KW-1185">Reference proteome</keyword>
<reference evidence="2 3" key="1">
    <citation type="journal article" date="2014" name="PLoS ONE">
        <title>Global Analysis of Gene Expression Profiles in Physic Nut (Jatropha curcas L.) Seedlings Exposed to Salt Stress.</title>
        <authorList>
            <person name="Zhang L."/>
            <person name="Zhang C."/>
            <person name="Wu P."/>
            <person name="Chen Y."/>
            <person name="Li M."/>
            <person name="Jiang H."/>
            <person name="Wu G."/>
        </authorList>
    </citation>
    <scope>NUCLEOTIDE SEQUENCE [LARGE SCALE GENOMIC DNA]</scope>
    <source>
        <strain evidence="3">cv. GZQX0401</strain>
        <tissue evidence="2">Young leaves</tissue>
    </source>
</reference>
<dbReference type="Proteomes" id="UP000027138">
    <property type="component" value="Unassembled WGS sequence"/>
</dbReference>
<dbReference type="PANTHER" id="PTHR38932">
    <property type="entry name" value="BNAC03G64660D PROTEIN"/>
    <property type="match status" value="1"/>
</dbReference>
<gene>
    <name evidence="2" type="ORF">JCGZ_12868</name>
</gene>
<sequence length="226" mass="25240">MGEEGLNMFRNGGVPDSKSTRAKRTTLFIQYRSITVVYPKVKVRRDEDQKDQRNWSSLLSLKDIQFLLLQDSCFPVKEFQDVSPTPTARIPKSYVPNIVLPAESASEGADKKGDVDEENRPKIRASSVPRPRAVISSPDNDAVIGNKNKPKALKNHNSIQNRHTHCKVVQTRAVDESPLNTRKSNNNTDRKFDLKGKKGPVPGPATAISSQRRNLTANKKPSSLRI</sequence>
<dbReference type="AlphaFoldDB" id="A0A067KND6"/>
<evidence type="ECO:0000313" key="3">
    <source>
        <dbReference type="Proteomes" id="UP000027138"/>
    </source>
</evidence>
<protein>
    <submittedName>
        <fullName evidence="2">Uncharacterized protein</fullName>
    </submittedName>
</protein>
<dbReference type="OrthoDB" id="1867172at2759"/>
<dbReference type="EMBL" id="KK914543">
    <property type="protein sequence ID" value="KDP33319.1"/>
    <property type="molecule type" value="Genomic_DNA"/>
</dbReference>
<evidence type="ECO:0000256" key="1">
    <source>
        <dbReference type="SAM" id="MobiDB-lite"/>
    </source>
</evidence>
<feature type="compositionally biased region" description="Polar residues" evidence="1">
    <location>
        <begin position="207"/>
        <end position="226"/>
    </location>
</feature>
<accession>A0A067KND6</accession>